<dbReference type="Gene3D" id="2.60.120.10">
    <property type="entry name" value="Jelly Rolls"/>
    <property type="match status" value="1"/>
</dbReference>
<dbReference type="SUPFAM" id="SSF51206">
    <property type="entry name" value="cAMP-binding domain-like"/>
    <property type="match status" value="1"/>
</dbReference>
<dbReference type="Pfam" id="PF00027">
    <property type="entry name" value="cNMP_binding"/>
    <property type="match status" value="1"/>
</dbReference>
<sequence>MMIRQLIDEGVVEGEREQREAGNCLFRAGDPLEAYYYLLSGSVCLTTAPLAAPQILKPNTLIGLQDLMHDTYSQTALLLADSEILRIKKEAFLQALQSHTSLRLHLIQQMSKQTTLTQASYE</sequence>
<feature type="domain" description="Cyclic nucleotide-binding" evidence="1">
    <location>
        <begin position="20"/>
        <end position="113"/>
    </location>
</feature>
<dbReference type="InterPro" id="IPR018490">
    <property type="entry name" value="cNMP-bd_dom_sf"/>
</dbReference>
<keyword evidence="3" id="KW-1185">Reference proteome</keyword>
<protein>
    <submittedName>
        <fullName evidence="2">Cyclic nucleotide-binding domain-containing protein</fullName>
    </submittedName>
</protein>
<name>A0ABW5CUG7_9BACT</name>
<evidence type="ECO:0000259" key="1">
    <source>
        <dbReference type="PROSITE" id="PS50042"/>
    </source>
</evidence>
<dbReference type="InterPro" id="IPR000595">
    <property type="entry name" value="cNMP-bd_dom"/>
</dbReference>
<dbReference type="RefSeq" id="WP_250429688.1">
    <property type="nucleotide sequence ID" value="NZ_JALPRR010000002.1"/>
</dbReference>
<evidence type="ECO:0000313" key="3">
    <source>
        <dbReference type="Proteomes" id="UP001597374"/>
    </source>
</evidence>
<dbReference type="PROSITE" id="PS50042">
    <property type="entry name" value="CNMP_BINDING_3"/>
    <property type="match status" value="1"/>
</dbReference>
<proteinExistence type="predicted"/>
<dbReference type="Proteomes" id="UP001597374">
    <property type="component" value="Unassembled WGS sequence"/>
</dbReference>
<evidence type="ECO:0000313" key="2">
    <source>
        <dbReference type="EMBL" id="MFD2244938.1"/>
    </source>
</evidence>
<accession>A0ABW5CUG7</accession>
<dbReference type="CDD" id="cd00038">
    <property type="entry name" value="CAP_ED"/>
    <property type="match status" value="1"/>
</dbReference>
<comment type="caution">
    <text evidence="2">The sequence shown here is derived from an EMBL/GenBank/DDBJ whole genome shotgun (WGS) entry which is preliminary data.</text>
</comment>
<gene>
    <name evidence="2" type="ORF">ACFSKP_01655</name>
</gene>
<dbReference type="InterPro" id="IPR014710">
    <property type="entry name" value="RmlC-like_jellyroll"/>
</dbReference>
<reference evidence="3" key="1">
    <citation type="journal article" date="2019" name="Int. J. Syst. Evol. Microbiol.">
        <title>The Global Catalogue of Microorganisms (GCM) 10K type strain sequencing project: providing services to taxonomists for standard genome sequencing and annotation.</title>
        <authorList>
            <consortium name="The Broad Institute Genomics Platform"/>
            <consortium name="The Broad Institute Genome Sequencing Center for Infectious Disease"/>
            <person name="Wu L."/>
            <person name="Ma J."/>
        </authorList>
    </citation>
    <scope>NUCLEOTIDE SEQUENCE [LARGE SCALE GENOMIC DNA]</scope>
    <source>
        <strain evidence="3">CGMCC 4.1782</strain>
    </source>
</reference>
<dbReference type="EMBL" id="JBHUIM010000001">
    <property type="protein sequence ID" value="MFD2244938.1"/>
    <property type="molecule type" value="Genomic_DNA"/>
</dbReference>
<organism evidence="2 3">
    <name type="scientific">Pontibacter ruber</name>
    <dbReference type="NCBI Taxonomy" id="1343895"/>
    <lineage>
        <taxon>Bacteria</taxon>
        <taxon>Pseudomonadati</taxon>
        <taxon>Bacteroidota</taxon>
        <taxon>Cytophagia</taxon>
        <taxon>Cytophagales</taxon>
        <taxon>Hymenobacteraceae</taxon>
        <taxon>Pontibacter</taxon>
    </lineage>
</organism>